<reference evidence="2" key="1">
    <citation type="submission" date="2018-05" db="EMBL/GenBank/DDBJ databases">
        <title>Pedobacter paludis sp. nov., isolated from wetland soil.</title>
        <authorList>
            <person name="Zhang Y."/>
        </authorList>
    </citation>
    <scope>NUCLEOTIDE SEQUENCE [LARGE SCALE GENOMIC DNA]</scope>
    <source>
        <strain evidence="2">R-8</strain>
    </source>
</reference>
<name>A0A317ETG2_9SPHI</name>
<dbReference type="OrthoDB" id="3387727at2"/>
<dbReference type="Proteomes" id="UP000245391">
    <property type="component" value="Unassembled WGS sequence"/>
</dbReference>
<accession>A0A317ETG2</accession>
<comment type="caution">
    <text evidence="1">The sequence shown here is derived from an EMBL/GenBank/DDBJ whole genome shotgun (WGS) entry which is preliminary data.</text>
</comment>
<dbReference type="AlphaFoldDB" id="A0A317ETG2"/>
<evidence type="ECO:0000313" key="1">
    <source>
        <dbReference type="EMBL" id="PWS30241.1"/>
    </source>
</evidence>
<dbReference type="InterPro" id="IPR029083">
    <property type="entry name" value="Imm32"/>
</dbReference>
<organism evidence="1 2">
    <name type="scientific">Pedobacter paludis</name>
    <dbReference type="NCBI Taxonomy" id="2203212"/>
    <lineage>
        <taxon>Bacteria</taxon>
        <taxon>Pseudomonadati</taxon>
        <taxon>Bacteroidota</taxon>
        <taxon>Sphingobacteriia</taxon>
        <taxon>Sphingobacteriales</taxon>
        <taxon>Sphingobacteriaceae</taxon>
        <taxon>Pedobacter</taxon>
    </lineage>
</organism>
<dbReference type="EMBL" id="QGNY01000008">
    <property type="protein sequence ID" value="PWS30241.1"/>
    <property type="molecule type" value="Genomic_DNA"/>
</dbReference>
<keyword evidence="2" id="KW-1185">Reference proteome</keyword>
<sequence length="86" mass="9667">MIELKLNIPTYSSEKGLPYNWEDGFSIKTEIIENQIQVKANKAGLISLAKQLLLLAQDESPVGCHYHFDEYNSLEGGSKEIIISKI</sequence>
<proteinExistence type="predicted"/>
<evidence type="ECO:0000313" key="2">
    <source>
        <dbReference type="Proteomes" id="UP000245391"/>
    </source>
</evidence>
<gene>
    <name evidence="1" type="ORF">DF947_18985</name>
</gene>
<dbReference type="Pfam" id="PF15566">
    <property type="entry name" value="Imm32"/>
    <property type="match status" value="1"/>
</dbReference>
<protein>
    <submittedName>
        <fullName evidence="1">Uncharacterized protein</fullName>
    </submittedName>
</protein>